<dbReference type="Proteomes" id="UP000754883">
    <property type="component" value="Unassembled WGS sequence"/>
</dbReference>
<dbReference type="EMBL" id="CABFNO020001536">
    <property type="protein sequence ID" value="CAG9996021.1"/>
    <property type="molecule type" value="Genomic_DNA"/>
</dbReference>
<feature type="region of interest" description="Disordered" evidence="1">
    <location>
        <begin position="32"/>
        <end position="74"/>
    </location>
</feature>
<evidence type="ECO:0008006" key="4">
    <source>
        <dbReference type="Google" id="ProtNLM"/>
    </source>
</evidence>
<gene>
    <name evidence="2" type="ORF">CBYS24578_00004098</name>
</gene>
<keyword evidence="3" id="KW-1185">Reference proteome</keyword>
<evidence type="ECO:0000313" key="3">
    <source>
        <dbReference type="Proteomes" id="UP000754883"/>
    </source>
</evidence>
<reference evidence="3" key="1">
    <citation type="submission" date="2019-06" db="EMBL/GenBank/DDBJ databases">
        <authorList>
            <person name="Broberg M."/>
        </authorList>
    </citation>
    <scope>NUCLEOTIDE SEQUENCE [LARGE SCALE GENOMIC DNA]</scope>
</reference>
<reference evidence="2 3" key="2">
    <citation type="submission" date="2021-10" db="EMBL/GenBank/DDBJ databases">
        <authorList>
            <person name="Piombo E."/>
        </authorList>
    </citation>
    <scope>NUCLEOTIDE SEQUENCE [LARGE SCALE GENOMIC DNA]</scope>
</reference>
<name>A0A9N9Y626_9HYPO</name>
<dbReference type="Gene3D" id="3.30.70.330">
    <property type="match status" value="1"/>
</dbReference>
<dbReference type="AlphaFoldDB" id="A0A9N9Y626"/>
<organism evidence="2 3">
    <name type="scientific">Clonostachys byssicola</name>
    <dbReference type="NCBI Taxonomy" id="160290"/>
    <lineage>
        <taxon>Eukaryota</taxon>
        <taxon>Fungi</taxon>
        <taxon>Dikarya</taxon>
        <taxon>Ascomycota</taxon>
        <taxon>Pezizomycotina</taxon>
        <taxon>Sordariomycetes</taxon>
        <taxon>Hypocreomycetidae</taxon>
        <taxon>Hypocreales</taxon>
        <taxon>Bionectriaceae</taxon>
        <taxon>Clonostachys</taxon>
    </lineage>
</organism>
<evidence type="ECO:0000313" key="2">
    <source>
        <dbReference type="EMBL" id="CAG9996021.1"/>
    </source>
</evidence>
<dbReference type="InterPro" id="IPR012677">
    <property type="entry name" value="Nucleotide-bd_a/b_plait_sf"/>
</dbReference>
<dbReference type="OrthoDB" id="8033832at2759"/>
<evidence type="ECO:0000256" key="1">
    <source>
        <dbReference type="SAM" id="MobiDB-lite"/>
    </source>
</evidence>
<protein>
    <recommendedName>
        <fullName evidence="4">Nucleoporin NUP53</fullName>
    </recommendedName>
</protein>
<accession>A0A9N9Y626</accession>
<feature type="compositionally biased region" description="Low complexity" evidence="1">
    <location>
        <begin position="90"/>
        <end position="129"/>
    </location>
</feature>
<sequence>MAPLILHNVPDDECYVGDDGVKRPYAMIFNQPDAHTGTTRSRRNVGESGSFGKSTRRSRSRTGTPAQRGRENKTLVAADKLFGDWVAGHQASASATQQRDSAQQQQDDSQGSQASQQQQQQQQQLQTKASQPVEIMLRGYRSSTQQYAAISHFESLAGTILEDYPREPPPSQRRYKSQLRDSAFRRQRTLNAEERMKVNRVDGGEHWIKVTFESAQAADAAIYASPQRILGHLVYAEPYKGMPPPKDEPIPDLDSLFGGEHERSKSMPAAFGQPRRKSVTSFPTSFNSRLVDLNNSPPQSLDSSQTLETGTLSSGTVIESTPAVFGDSGAASSSIEPLIVEDSVFCRSIPTARRAVLLPAEQALKPQKSVTQRVVSAIPFINWFSGSIIGNEVPRTETGDFDWNKASLYWKIIWWLDSTFGLFRGDISSIDKDE</sequence>
<feature type="region of interest" description="Disordered" evidence="1">
    <location>
        <begin position="89"/>
        <end position="129"/>
    </location>
</feature>
<proteinExistence type="predicted"/>
<comment type="caution">
    <text evidence="2">The sequence shown here is derived from an EMBL/GenBank/DDBJ whole genome shotgun (WGS) entry which is preliminary data.</text>
</comment>